<dbReference type="RefSeq" id="WP_229334181.1">
    <property type="nucleotide sequence ID" value="NZ_JAINUL010000001.1"/>
</dbReference>
<keyword evidence="1" id="KW-0472">Membrane</keyword>
<feature type="transmembrane region" description="Helical" evidence="1">
    <location>
        <begin position="95"/>
        <end position="114"/>
    </location>
</feature>
<proteinExistence type="predicted"/>
<evidence type="ECO:0000313" key="3">
    <source>
        <dbReference type="Proteomes" id="UP001520654"/>
    </source>
</evidence>
<gene>
    <name evidence="2" type="ORF">K7B10_01725</name>
</gene>
<dbReference type="Proteomes" id="UP001520654">
    <property type="component" value="Unassembled WGS sequence"/>
</dbReference>
<evidence type="ECO:0000256" key="1">
    <source>
        <dbReference type="SAM" id="Phobius"/>
    </source>
</evidence>
<keyword evidence="3" id="KW-1185">Reference proteome</keyword>
<feature type="transmembrane region" description="Helical" evidence="1">
    <location>
        <begin position="30"/>
        <end position="50"/>
    </location>
</feature>
<evidence type="ECO:0000313" key="2">
    <source>
        <dbReference type="EMBL" id="MCC0093531.1"/>
    </source>
</evidence>
<sequence>MNVTPMNSLAQVYDREFRVRGLRQQGWGRGLMAVAVLIWLWLGYLLVFPFSAGEGAHLKAVECESRAFHQNGRVAVSYRADTGERCDAERDWGPITAGLLLSLPFAVVGTGLYVSGTSALRTAAYAADVARLNATKEI</sequence>
<comment type="caution">
    <text evidence="2">The sequence shown here is derived from an EMBL/GenBank/DDBJ whole genome shotgun (WGS) entry which is preliminary data.</text>
</comment>
<reference evidence="2 3" key="1">
    <citation type="submission" date="2021-08" db="EMBL/GenBank/DDBJ databases">
        <title>Genomic Architecture of Streptomyces flavotricini NGL1 and Streptomyces erythrochromogenes HMS4 With Differential Plant Beneficial attributes and laccase production capabilities.</title>
        <authorList>
            <person name="Salwan R."/>
            <person name="Kaur R."/>
            <person name="Sharma V."/>
        </authorList>
    </citation>
    <scope>NUCLEOTIDE SEQUENCE [LARGE SCALE GENOMIC DNA]</scope>
    <source>
        <strain evidence="2 3">NGL1</strain>
    </source>
</reference>
<accession>A0ABS8DXE0</accession>
<dbReference type="EMBL" id="JAINUL010000001">
    <property type="protein sequence ID" value="MCC0093531.1"/>
    <property type="molecule type" value="Genomic_DNA"/>
</dbReference>
<organism evidence="2 3">
    <name type="scientific">Streptomyces flavotricini</name>
    <dbReference type="NCBI Taxonomy" id="66888"/>
    <lineage>
        <taxon>Bacteria</taxon>
        <taxon>Bacillati</taxon>
        <taxon>Actinomycetota</taxon>
        <taxon>Actinomycetes</taxon>
        <taxon>Kitasatosporales</taxon>
        <taxon>Streptomycetaceae</taxon>
        <taxon>Streptomyces</taxon>
    </lineage>
</organism>
<name>A0ABS8DXE0_9ACTN</name>
<protein>
    <submittedName>
        <fullName evidence="2">Uncharacterized protein</fullName>
    </submittedName>
</protein>
<keyword evidence="1" id="KW-0812">Transmembrane</keyword>
<keyword evidence="1" id="KW-1133">Transmembrane helix</keyword>